<dbReference type="EMBL" id="JAUSUT010000001">
    <property type="protein sequence ID" value="MDQ0378918.1"/>
    <property type="molecule type" value="Genomic_DNA"/>
</dbReference>
<organism evidence="1 2">
    <name type="scientific">Amycolatopsis thermophila</name>
    <dbReference type="NCBI Taxonomy" id="206084"/>
    <lineage>
        <taxon>Bacteria</taxon>
        <taxon>Bacillati</taxon>
        <taxon>Actinomycetota</taxon>
        <taxon>Actinomycetes</taxon>
        <taxon>Pseudonocardiales</taxon>
        <taxon>Pseudonocardiaceae</taxon>
        <taxon>Amycolatopsis</taxon>
    </lineage>
</organism>
<dbReference type="Proteomes" id="UP001229651">
    <property type="component" value="Unassembled WGS sequence"/>
</dbReference>
<gene>
    <name evidence="1" type="ORF">FB470_002912</name>
</gene>
<keyword evidence="2" id="KW-1185">Reference proteome</keyword>
<protein>
    <submittedName>
        <fullName evidence="1">Uncharacterized protein</fullName>
    </submittedName>
</protein>
<evidence type="ECO:0000313" key="1">
    <source>
        <dbReference type="EMBL" id="MDQ0378918.1"/>
    </source>
</evidence>
<comment type="caution">
    <text evidence="1">The sequence shown here is derived from an EMBL/GenBank/DDBJ whole genome shotgun (WGS) entry which is preliminary data.</text>
</comment>
<accession>A0ABU0EUD1</accession>
<name>A0ABU0EUD1_9PSEU</name>
<dbReference type="RefSeq" id="WP_306991969.1">
    <property type="nucleotide sequence ID" value="NZ_JAUSUT010000001.1"/>
</dbReference>
<reference evidence="1 2" key="1">
    <citation type="submission" date="2023-07" db="EMBL/GenBank/DDBJ databases">
        <title>Sequencing the genomes of 1000 actinobacteria strains.</title>
        <authorList>
            <person name="Klenk H.-P."/>
        </authorList>
    </citation>
    <scope>NUCLEOTIDE SEQUENCE [LARGE SCALE GENOMIC DNA]</scope>
    <source>
        <strain evidence="1 2">DSM 45805</strain>
    </source>
</reference>
<sequence length="54" mass="5234">MEEDGGAVDGGGFVEPGGDAAPLFELVDAALDDVAAAVESTGTDQSINPAACIP</sequence>
<evidence type="ECO:0000313" key="2">
    <source>
        <dbReference type="Proteomes" id="UP001229651"/>
    </source>
</evidence>
<proteinExistence type="predicted"/>